<feature type="compositionally biased region" description="Basic residues" evidence="1">
    <location>
        <begin position="110"/>
        <end position="122"/>
    </location>
</feature>
<feature type="compositionally biased region" description="Basic and acidic residues" evidence="1">
    <location>
        <begin position="1"/>
        <end position="18"/>
    </location>
</feature>
<feature type="compositionally biased region" description="Low complexity" evidence="1">
    <location>
        <begin position="141"/>
        <end position="150"/>
    </location>
</feature>
<keyword evidence="2" id="KW-1133">Transmembrane helix</keyword>
<name>A0ABP5DFY5_9ACTN</name>
<proteinExistence type="predicted"/>
<evidence type="ECO:0000256" key="1">
    <source>
        <dbReference type="SAM" id="MobiDB-lite"/>
    </source>
</evidence>
<accession>A0ABP5DFY5</accession>
<evidence type="ECO:0000256" key="2">
    <source>
        <dbReference type="SAM" id="Phobius"/>
    </source>
</evidence>
<comment type="caution">
    <text evidence="3">The sequence shown here is derived from an EMBL/GenBank/DDBJ whole genome shotgun (WGS) entry which is preliminary data.</text>
</comment>
<dbReference type="EMBL" id="BAAAQM010000026">
    <property type="protein sequence ID" value="GAA1979617.1"/>
    <property type="molecule type" value="Genomic_DNA"/>
</dbReference>
<evidence type="ECO:0000313" key="3">
    <source>
        <dbReference type="EMBL" id="GAA1979617.1"/>
    </source>
</evidence>
<sequence>MIGAKLLDRDRADDRPGYRDPLGLVSEGRPPGRARRALVAAAVCGAGLLAGLGLFGGSPAKPAKPVAATGIMTAADALGTGSEAAHAPRAHRLRTRHPAKQPAHWTHSSTARHKNSTHKNSTRKGSAGTGAPHGAVRHSPARSPASVSRPAAPPATVPHAGPVATPRTARPATSPGTAPAVSR</sequence>
<protein>
    <submittedName>
        <fullName evidence="3">Uncharacterized protein</fullName>
    </submittedName>
</protein>
<keyword evidence="2" id="KW-0472">Membrane</keyword>
<keyword evidence="2" id="KW-0812">Transmembrane</keyword>
<dbReference type="Proteomes" id="UP001499854">
    <property type="component" value="Unassembled WGS sequence"/>
</dbReference>
<feature type="compositionally biased region" description="Basic residues" evidence="1">
    <location>
        <begin position="88"/>
        <end position="99"/>
    </location>
</feature>
<reference evidence="4" key="1">
    <citation type="journal article" date="2019" name="Int. J. Syst. Evol. Microbiol.">
        <title>The Global Catalogue of Microorganisms (GCM) 10K type strain sequencing project: providing services to taxonomists for standard genome sequencing and annotation.</title>
        <authorList>
            <consortium name="The Broad Institute Genomics Platform"/>
            <consortium name="The Broad Institute Genome Sequencing Center for Infectious Disease"/>
            <person name="Wu L."/>
            <person name="Ma J."/>
        </authorList>
    </citation>
    <scope>NUCLEOTIDE SEQUENCE [LARGE SCALE GENOMIC DNA]</scope>
    <source>
        <strain evidence="4">JCM 16013</strain>
    </source>
</reference>
<organism evidence="3 4">
    <name type="scientific">Catenulispora subtropica</name>
    <dbReference type="NCBI Taxonomy" id="450798"/>
    <lineage>
        <taxon>Bacteria</taxon>
        <taxon>Bacillati</taxon>
        <taxon>Actinomycetota</taxon>
        <taxon>Actinomycetes</taxon>
        <taxon>Catenulisporales</taxon>
        <taxon>Catenulisporaceae</taxon>
        <taxon>Catenulispora</taxon>
    </lineage>
</organism>
<feature type="region of interest" description="Disordered" evidence="1">
    <location>
        <begin position="80"/>
        <end position="183"/>
    </location>
</feature>
<evidence type="ECO:0000313" key="4">
    <source>
        <dbReference type="Proteomes" id="UP001499854"/>
    </source>
</evidence>
<keyword evidence="4" id="KW-1185">Reference proteome</keyword>
<feature type="transmembrane region" description="Helical" evidence="2">
    <location>
        <begin position="37"/>
        <end position="56"/>
    </location>
</feature>
<feature type="region of interest" description="Disordered" evidence="1">
    <location>
        <begin position="1"/>
        <end position="30"/>
    </location>
</feature>
<gene>
    <name evidence="3" type="ORF">GCM10009838_45780</name>
</gene>